<sequence>MKTQWVYRGVLNCSAAVAFIGLLMLFGEIDDVTRDCSDSSRIVAAKEIAKNSFFGAAETIDPKQITECRQNAEVVAFLYDQQLWVDCKSSCSLLVTSDGLSGDMSVFRIDSQDDRWDEFHTWRSASLNMHRINLSGSQYDDVMVIDDDMSRCIDVRMDGLQGKDLLQAGCGNDLIYGSGGNDMIIAQTGNDEIYGGTGNDRIWAGHGADEIFGQAGQDVIHGADAHDYVEGVDGESLFLGKPKGLDIAGVLENQAVRLKQQQMLSSVALSGSESLDFE</sequence>
<keyword evidence="4" id="KW-0812">Transmembrane</keyword>
<dbReference type="SUPFAM" id="SSF51120">
    <property type="entry name" value="beta-Roll"/>
    <property type="match status" value="1"/>
</dbReference>
<reference evidence="6" key="1">
    <citation type="submission" date="2019-02" db="EMBL/GenBank/DDBJ databases">
        <title>Draft genome sequence of Muricauda sp. 176CP4-71.</title>
        <authorList>
            <person name="Park J.-S."/>
        </authorList>
    </citation>
    <scope>NUCLEOTIDE SEQUENCE [LARGE SCALE GENOMIC DNA]</scope>
    <source>
        <strain evidence="6">176GS2-150</strain>
    </source>
</reference>
<proteinExistence type="predicted"/>
<evidence type="ECO:0000256" key="2">
    <source>
        <dbReference type="ARBA" id="ARBA00022525"/>
    </source>
</evidence>
<evidence type="ECO:0000313" key="5">
    <source>
        <dbReference type="EMBL" id="TAA42701.1"/>
    </source>
</evidence>
<dbReference type="PANTHER" id="PTHR38340">
    <property type="entry name" value="S-LAYER PROTEIN"/>
    <property type="match status" value="1"/>
</dbReference>
<name>A0ABY1WM93_9GAMM</name>
<protein>
    <submittedName>
        <fullName evidence="5">Calcium-binding protein</fullName>
    </submittedName>
</protein>
<evidence type="ECO:0000256" key="1">
    <source>
        <dbReference type="ARBA" id="ARBA00004613"/>
    </source>
</evidence>
<dbReference type="Gene3D" id="2.150.10.10">
    <property type="entry name" value="Serralysin-like metalloprotease, C-terminal"/>
    <property type="match status" value="1"/>
</dbReference>
<organism evidence="5 6">
    <name type="scientific">Corallincola spongiicola</name>
    <dbReference type="NCBI Taxonomy" id="2520508"/>
    <lineage>
        <taxon>Bacteria</taxon>
        <taxon>Pseudomonadati</taxon>
        <taxon>Pseudomonadota</taxon>
        <taxon>Gammaproteobacteria</taxon>
        <taxon>Alteromonadales</taxon>
        <taxon>Psychromonadaceae</taxon>
        <taxon>Corallincola</taxon>
    </lineage>
</organism>
<dbReference type="Pfam" id="PF00353">
    <property type="entry name" value="HemolysinCabind"/>
    <property type="match status" value="1"/>
</dbReference>
<dbReference type="InterPro" id="IPR018511">
    <property type="entry name" value="Hemolysin-typ_Ca-bd_CS"/>
</dbReference>
<dbReference type="Proteomes" id="UP000292544">
    <property type="component" value="Unassembled WGS sequence"/>
</dbReference>
<evidence type="ECO:0000313" key="6">
    <source>
        <dbReference type="Proteomes" id="UP000292544"/>
    </source>
</evidence>
<dbReference type="InterPro" id="IPR001343">
    <property type="entry name" value="Hemolysn_Ca-bd"/>
</dbReference>
<gene>
    <name evidence="5" type="ORF">EXY25_15560</name>
</gene>
<dbReference type="EMBL" id="SHLY01000006">
    <property type="protein sequence ID" value="TAA42701.1"/>
    <property type="molecule type" value="Genomic_DNA"/>
</dbReference>
<evidence type="ECO:0000256" key="3">
    <source>
        <dbReference type="ARBA" id="ARBA00022837"/>
    </source>
</evidence>
<accession>A0ABY1WM93</accession>
<keyword evidence="4" id="KW-1133">Transmembrane helix</keyword>
<comment type="caution">
    <text evidence="5">The sequence shown here is derived from an EMBL/GenBank/DDBJ whole genome shotgun (WGS) entry which is preliminary data.</text>
</comment>
<keyword evidence="3" id="KW-0106">Calcium</keyword>
<feature type="transmembrane region" description="Helical" evidence="4">
    <location>
        <begin position="6"/>
        <end position="26"/>
    </location>
</feature>
<keyword evidence="4" id="KW-0472">Membrane</keyword>
<keyword evidence="6" id="KW-1185">Reference proteome</keyword>
<comment type="subcellular location">
    <subcellularLocation>
        <location evidence="1">Secreted</location>
    </subcellularLocation>
</comment>
<dbReference type="InterPro" id="IPR050557">
    <property type="entry name" value="RTX_toxin/Mannuronan_C5-epim"/>
</dbReference>
<dbReference type="PANTHER" id="PTHR38340:SF1">
    <property type="entry name" value="S-LAYER PROTEIN"/>
    <property type="match status" value="1"/>
</dbReference>
<evidence type="ECO:0000256" key="4">
    <source>
        <dbReference type="SAM" id="Phobius"/>
    </source>
</evidence>
<keyword evidence="2" id="KW-0964">Secreted</keyword>
<dbReference type="RefSeq" id="WP_130567549.1">
    <property type="nucleotide sequence ID" value="NZ_SHLY01000006.1"/>
</dbReference>
<dbReference type="PRINTS" id="PR00313">
    <property type="entry name" value="CABNDNGRPT"/>
</dbReference>
<dbReference type="InterPro" id="IPR011049">
    <property type="entry name" value="Serralysin-like_metalloprot_C"/>
</dbReference>
<dbReference type="PROSITE" id="PS00330">
    <property type="entry name" value="HEMOLYSIN_CALCIUM"/>
    <property type="match status" value="1"/>
</dbReference>